<dbReference type="PANTHER" id="PTHR43975">
    <property type="entry name" value="ZGC:101858"/>
    <property type="match status" value="1"/>
</dbReference>
<dbReference type="PRINTS" id="PR00081">
    <property type="entry name" value="GDHRDH"/>
</dbReference>
<evidence type="ECO:0000313" key="2">
    <source>
        <dbReference type="Proteomes" id="UP000615989"/>
    </source>
</evidence>
<proteinExistence type="predicted"/>
<dbReference type="InterPro" id="IPR036291">
    <property type="entry name" value="NAD(P)-bd_dom_sf"/>
</dbReference>
<sequence>MPVTVVTGSASGIGAAVCKVLNAAGHRVIGIDRGAADTNVDIVADLSTPAGRQSAVDAVIERCSGVLDGLVCCAGVGVTAPSAGLILAVNYFGVTALVDGLSEALAKGKRPAALIIGSVASTQPGADSQPMVAAMLAGNEADARAQADVLGAPHVAYASSKYAVTRYARQKAVVWGARGMRLNVVAPGAVETPLHQASKEDPRFGEAVKKFVAPLGRAGQPDEIAAMVAFLQSDQAAFIHGSVMFVDGGMDAMVRPDRF</sequence>
<accession>A0ABX1PPS2</accession>
<dbReference type="Proteomes" id="UP000615989">
    <property type="component" value="Unassembled WGS sequence"/>
</dbReference>
<dbReference type="Gene3D" id="3.40.50.720">
    <property type="entry name" value="NAD(P)-binding Rossmann-like Domain"/>
    <property type="match status" value="1"/>
</dbReference>
<protein>
    <submittedName>
        <fullName evidence="1">SDR family oxidoreductase</fullName>
    </submittedName>
</protein>
<dbReference type="Pfam" id="PF00106">
    <property type="entry name" value="adh_short"/>
    <property type="match status" value="1"/>
</dbReference>
<keyword evidence="2" id="KW-1185">Reference proteome</keyword>
<dbReference type="EMBL" id="WTVG01000079">
    <property type="protein sequence ID" value="NMG26592.1"/>
    <property type="molecule type" value="Genomic_DNA"/>
</dbReference>
<organism evidence="1 2">
    <name type="scientific">Aromatoleum anaerobium</name>
    <dbReference type="NCBI Taxonomy" id="182180"/>
    <lineage>
        <taxon>Bacteria</taxon>
        <taxon>Pseudomonadati</taxon>
        <taxon>Pseudomonadota</taxon>
        <taxon>Betaproteobacteria</taxon>
        <taxon>Rhodocyclales</taxon>
        <taxon>Rhodocyclaceae</taxon>
        <taxon>Aromatoleum</taxon>
    </lineage>
</organism>
<dbReference type="Pfam" id="PF13561">
    <property type="entry name" value="adh_short_C2"/>
    <property type="match status" value="1"/>
</dbReference>
<comment type="caution">
    <text evidence="1">The sequence shown here is derived from an EMBL/GenBank/DDBJ whole genome shotgun (WGS) entry which is preliminary data.</text>
</comment>
<reference evidence="1" key="1">
    <citation type="submission" date="2019-12" db="EMBL/GenBank/DDBJ databases">
        <title>Comparative genomics gives insights into the taxonomy of the Azoarcus-Aromatoleum group and reveals separate origins of nif in the plant-associated Azoarcus and non-plant-associated Aromatoleum sub-groups.</title>
        <authorList>
            <person name="Lafos M."/>
            <person name="Maluk M."/>
            <person name="Batista M."/>
            <person name="Junghare M."/>
            <person name="Carmona M."/>
            <person name="Faoro H."/>
            <person name="Cruz L.M."/>
            <person name="Battistoni F."/>
            <person name="De Souza E."/>
            <person name="Pedrosa F."/>
            <person name="Chen W.-M."/>
            <person name="Poole P.S."/>
            <person name="Dixon R.A."/>
            <person name="James E.K."/>
        </authorList>
    </citation>
    <scope>NUCLEOTIDE SEQUENCE</scope>
    <source>
        <strain evidence="1">LuFRes1</strain>
    </source>
</reference>
<dbReference type="PANTHER" id="PTHR43975:SF2">
    <property type="entry name" value="EG:BACR7A4.14 PROTEIN-RELATED"/>
    <property type="match status" value="1"/>
</dbReference>
<gene>
    <name evidence="1" type="ORF">GO606_18135</name>
</gene>
<name>A0ABX1PPS2_9RHOO</name>
<dbReference type="SUPFAM" id="SSF51735">
    <property type="entry name" value="NAD(P)-binding Rossmann-fold domains"/>
    <property type="match status" value="1"/>
</dbReference>
<dbReference type="InterPro" id="IPR002347">
    <property type="entry name" value="SDR_fam"/>
</dbReference>
<evidence type="ECO:0000313" key="1">
    <source>
        <dbReference type="EMBL" id="NMG26592.1"/>
    </source>
</evidence>